<dbReference type="GO" id="GO:0000731">
    <property type="term" value="P:DNA synthesis involved in DNA repair"/>
    <property type="evidence" value="ECO:0007669"/>
    <property type="project" value="TreeGrafter"/>
</dbReference>
<dbReference type="GO" id="GO:0016887">
    <property type="term" value="F:ATP hydrolysis activity"/>
    <property type="evidence" value="ECO:0007669"/>
    <property type="project" value="InterPro"/>
</dbReference>
<dbReference type="NCBIfam" id="TIGR03185">
    <property type="entry name" value="DNA_S_dndD"/>
    <property type="match status" value="1"/>
</dbReference>
<reference evidence="3" key="1">
    <citation type="submission" date="2009-07" db="EMBL/GenBank/DDBJ databases">
        <authorList>
            <person name="Koepke M."/>
            <person name="Hujer S."/>
            <person name="Held C."/>
            <person name="Wiezer A."/>
            <person name="Liesegang H."/>
            <person name="Ehrenreich A."/>
            <person name="Gottschalk G."/>
            <person name="Duerre P."/>
        </authorList>
    </citation>
    <scope>NUCLEOTIDE SEQUENCE</scope>
    <source>
        <strain evidence="3">DSM 13528</strain>
    </source>
</reference>
<dbReference type="Proteomes" id="UP000077020">
    <property type="component" value="Unassembled WGS sequence"/>
</dbReference>
<dbReference type="EMBL" id="CP001666">
    <property type="protein sequence ID" value="ADK14524.1"/>
    <property type="molecule type" value="Genomic_DNA"/>
</dbReference>
<dbReference type="InterPro" id="IPR038729">
    <property type="entry name" value="Rad50/SbcC_AAA"/>
</dbReference>
<dbReference type="KEGG" id="clj:CLJU_c14560"/>
<dbReference type="Proteomes" id="UP000001656">
    <property type="component" value="Chromosome"/>
</dbReference>
<feature type="coiled-coil region" evidence="1">
    <location>
        <begin position="208"/>
        <end position="235"/>
    </location>
</feature>
<evidence type="ECO:0000313" key="5">
    <source>
        <dbReference type="Proteomes" id="UP000001656"/>
    </source>
</evidence>
<feature type="domain" description="Rad50/SbcC-type AAA" evidence="2">
    <location>
        <begin position="5"/>
        <end position="222"/>
    </location>
</feature>
<dbReference type="GO" id="GO:0006302">
    <property type="term" value="P:double-strand break repair"/>
    <property type="evidence" value="ECO:0007669"/>
    <property type="project" value="InterPro"/>
</dbReference>
<evidence type="ECO:0000256" key="1">
    <source>
        <dbReference type="SAM" id="Coils"/>
    </source>
</evidence>
<dbReference type="Pfam" id="PF13476">
    <property type="entry name" value="AAA_23"/>
    <property type="match status" value="1"/>
</dbReference>
<dbReference type="eggNOG" id="COG0419">
    <property type="taxonomic scope" value="Bacteria"/>
</dbReference>
<sequence>MIINSITLKNFRSYEDETTFTFTPKDNKNIVLIGGENGAGKSTLFEAIKLCIYGPITYGYLGQNHNYQTKIKNNINDNAFKNENIECFLGLSLSFKDGTEIKEYYLKRSWKYVNQKIHEEFNVYLNNSELNDEDKLYFDKYLKSVLPPSLFDFFFFDGEELSDFFTGKNANSNLKESVLELFNYDTFEVLKKHLLTHQRAKSKSNAKLEEVQSNFDLLSSTVKGLKNEIDDLKKSLILDEEHLDNLLIKRNQVEDNFKNSGGLLEGEKAVINSEIAKLETERTNLNQNIKDFCNDTLPFLLVADLLEETKIQIEREDSLNSYNSVKGKLSADIVKNVLSNHLHNKINEDTYTEIAVDLLNNMFNTSELKNVATILELSYEQKNTINHTIDNILTSKNDLAKRVFEKFTRVSKIGTNLKNLKDKLASSVSDDTLNNYLEKIHLINEDISNVQSNIAVKKSSIDSKQGELQNKEYHLTRARNEYTTLLQNIHVLDMSSQLIQYLNELLTNLTKDKIKLIQDEFLKIFTTIIRKENYVNSIVIDDNFNTTLYINKYYTSSEILNVIKNLGFDALGKKYGHKFLEDLLKYYNVKTNKELELKVINDISFNYISLSTKINLNDFSNGEKQIYILCLIWAIIKSSGVEIPFIIDTPYARIDETHRNSLATTYFPNISKQVIILSTNKEIDGELYKLVKPYVCDEYLLLYNSGLRKTEVKNGYFEV</sequence>
<reference evidence="4 6" key="3">
    <citation type="journal article" date="2016" name="Biotechnol. Bioeng.">
        <title>Traits of selected Clostridium strains for syngas fermentation to ethanol.</title>
        <authorList>
            <person name="Martin M.E."/>
            <person name="Richter H."/>
            <person name="Saha S."/>
            <person name="Angenent L.T."/>
        </authorList>
    </citation>
    <scope>NUCLEOTIDE SEQUENCE [LARGE SCALE GENOMIC DNA]</scope>
    <source>
        <strain evidence="4 6">PETC</strain>
    </source>
</reference>
<reference evidence="3 5" key="2">
    <citation type="journal article" date="2010" name="Proc. Natl. Acad. Sci. U.S.A.">
        <title>Clostridium ljungdahlii represents a microbial production platform based on syngas.</title>
        <authorList>
            <person name="Kopke M."/>
            <person name="Held C."/>
            <person name="Hujer S."/>
            <person name="Liesegang H."/>
            <person name="Wiezer A."/>
            <person name="Wollherr A."/>
            <person name="Ehrenreich A."/>
            <person name="Liebl W."/>
            <person name="Gottschalk G."/>
            <person name="Durre P."/>
        </authorList>
    </citation>
    <scope>NUCLEOTIDE SEQUENCE [LARGE SCALE GENOMIC DNA]</scope>
    <source>
        <strain evidence="5">ATCC 55383 / DSM 13528 / PETC</strain>
        <strain evidence="3">DSM 13528</strain>
    </source>
</reference>
<proteinExistence type="predicted"/>
<dbReference type="HOGENOM" id="CLU_024631_0_0_9"/>
<organism evidence="3 5">
    <name type="scientific">Clostridium ljungdahlii (strain ATCC 55383 / DSM 13528 / PETC)</name>
    <dbReference type="NCBI Taxonomy" id="748727"/>
    <lineage>
        <taxon>Bacteria</taxon>
        <taxon>Bacillati</taxon>
        <taxon>Bacillota</taxon>
        <taxon>Clostridia</taxon>
        <taxon>Eubacteriales</taxon>
        <taxon>Clostridiaceae</taxon>
        <taxon>Clostridium</taxon>
    </lineage>
</organism>
<evidence type="ECO:0000259" key="2">
    <source>
        <dbReference type="Pfam" id="PF13476"/>
    </source>
</evidence>
<keyword evidence="6" id="KW-1185">Reference proteome</keyword>
<evidence type="ECO:0000313" key="4">
    <source>
        <dbReference type="EMBL" id="OAA88057.1"/>
    </source>
</evidence>
<dbReference type="PANTHER" id="PTHR32182">
    <property type="entry name" value="DNA REPLICATION AND REPAIR PROTEIN RECF"/>
    <property type="match status" value="1"/>
</dbReference>
<dbReference type="SUPFAM" id="SSF52540">
    <property type="entry name" value="P-loop containing nucleoside triphosphate hydrolases"/>
    <property type="match status" value="2"/>
</dbReference>
<evidence type="ECO:0000313" key="3">
    <source>
        <dbReference type="EMBL" id="ADK14524.1"/>
    </source>
</evidence>
<dbReference type="InterPro" id="IPR027417">
    <property type="entry name" value="P-loop_NTPase"/>
</dbReference>
<dbReference type="Gene3D" id="3.40.50.300">
    <property type="entry name" value="P-loop containing nucleotide triphosphate hydrolases"/>
    <property type="match status" value="2"/>
</dbReference>
<dbReference type="STRING" id="748727.CLJU_c14560"/>
<dbReference type="EMBL" id="LITS01000006">
    <property type="protein sequence ID" value="OAA88057.1"/>
    <property type="molecule type" value="Genomic_DNA"/>
</dbReference>
<keyword evidence="1" id="KW-0175">Coiled coil</keyword>
<dbReference type="OrthoDB" id="9795626at2"/>
<feature type="coiled-coil region" evidence="1">
    <location>
        <begin position="268"/>
        <end position="295"/>
    </location>
</feature>
<protein>
    <submittedName>
        <fullName evidence="4">Chromosome partition protein Smc</fullName>
    </submittedName>
</protein>
<dbReference type="PANTHER" id="PTHR32182:SF0">
    <property type="entry name" value="DNA REPLICATION AND REPAIR PROTEIN RECF"/>
    <property type="match status" value="1"/>
</dbReference>
<accession>D8GSV4</accession>
<dbReference type="AlphaFoldDB" id="D8GSV4"/>
<dbReference type="RefSeq" id="WP_013238121.1">
    <property type="nucleotide sequence ID" value="NC_014328.1"/>
</dbReference>
<dbReference type="PATRIC" id="fig|748727.19.peg.2969"/>
<name>D8GSV4_CLOLD</name>
<dbReference type="InterPro" id="IPR017599">
    <property type="entry name" value="DNA_S_DndD"/>
</dbReference>
<evidence type="ECO:0000313" key="6">
    <source>
        <dbReference type="Proteomes" id="UP000077020"/>
    </source>
</evidence>
<gene>
    <name evidence="4" type="primary">smc_2</name>
    <name evidence="3" type="ordered locus">CLJU_c14560</name>
    <name evidence="4" type="ORF">WX45_02924</name>
</gene>